<evidence type="ECO:0000313" key="1">
    <source>
        <dbReference type="EMBL" id="KUG28951.1"/>
    </source>
</evidence>
<gene>
    <name evidence="1" type="ORF">ASZ90_001176</name>
</gene>
<organism evidence="1">
    <name type="scientific">hydrocarbon metagenome</name>
    <dbReference type="NCBI Taxonomy" id="938273"/>
    <lineage>
        <taxon>unclassified sequences</taxon>
        <taxon>metagenomes</taxon>
        <taxon>ecological metagenomes</taxon>
    </lineage>
</organism>
<comment type="caution">
    <text evidence="1">The sequence shown here is derived from an EMBL/GenBank/DDBJ whole genome shotgun (WGS) entry which is preliminary data.</text>
</comment>
<name>A0A0W8G738_9ZZZZ</name>
<dbReference type="EMBL" id="LNQE01000150">
    <property type="protein sequence ID" value="KUG28951.1"/>
    <property type="molecule type" value="Genomic_DNA"/>
</dbReference>
<reference evidence="1" key="1">
    <citation type="journal article" date="2015" name="Proc. Natl. Acad. Sci. U.S.A.">
        <title>Networks of energetic and metabolic interactions define dynamics in microbial communities.</title>
        <authorList>
            <person name="Embree M."/>
            <person name="Liu J.K."/>
            <person name="Al-Bassam M.M."/>
            <person name="Zengler K."/>
        </authorList>
    </citation>
    <scope>NUCLEOTIDE SEQUENCE</scope>
</reference>
<sequence>MLSEDTKWSVLAQNARGDDSTLAELQTILAEKHFAMKQAMVRIPDPAPADPADPAGAVGLAAYLHSGRGALAESVA</sequence>
<accession>A0A0W8G738</accession>
<proteinExistence type="predicted"/>
<dbReference type="AlphaFoldDB" id="A0A0W8G738"/>
<protein>
    <submittedName>
        <fullName evidence="1">Uncharacterized protein</fullName>
    </submittedName>
</protein>